<name>A0A812TQN7_9DINO</name>
<dbReference type="Proteomes" id="UP000604046">
    <property type="component" value="Unassembled WGS sequence"/>
</dbReference>
<keyword evidence="2" id="KW-1185">Reference proteome</keyword>
<reference evidence="1" key="1">
    <citation type="submission" date="2021-02" db="EMBL/GenBank/DDBJ databases">
        <authorList>
            <person name="Dougan E. K."/>
            <person name="Rhodes N."/>
            <person name="Thang M."/>
            <person name="Chan C."/>
        </authorList>
    </citation>
    <scope>NUCLEOTIDE SEQUENCE</scope>
</reference>
<proteinExistence type="predicted"/>
<organism evidence="1 2">
    <name type="scientific">Symbiodinium natans</name>
    <dbReference type="NCBI Taxonomy" id="878477"/>
    <lineage>
        <taxon>Eukaryota</taxon>
        <taxon>Sar</taxon>
        <taxon>Alveolata</taxon>
        <taxon>Dinophyceae</taxon>
        <taxon>Suessiales</taxon>
        <taxon>Symbiodiniaceae</taxon>
        <taxon>Symbiodinium</taxon>
    </lineage>
</organism>
<gene>
    <name evidence="1" type="ORF">SNAT2548_LOCUS29885</name>
</gene>
<comment type="caution">
    <text evidence="1">The sequence shown here is derived from an EMBL/GenBank/DDBJ whole genome shotgun (WGS) entry which is preliminary data.</text>
</comment>
<dbReference type="OrthoDB" id="286878at2759"/>
<accession>A0A812TQN7</accession>
<dbReference type="EMBL" id="CAJNDS010002580">
    <property type="protein sequence ID" value="CAE7533319.1"/>
    <property type="molecule type" value="Genomic_DNA"/>
</dbReference>
<evidence type="ECO:0008006" key="3">
    <source>
        <dbReference type="Google" id="ProtNLM"/>
    </source>
</evidence>
<sequence>MRPFVRPQPKHDTVLLSKHVLLAWLQRDARHIATALSQSWPDAKENASVARALLQFDLDADGVLSGFEVSRAAQQAGVAGEDIPRLLQHLGIGIRVDALADLLLGHAATAAPPAPALAPRLPPPKPTPFQTSLTSWPGRFLQVLEDAKKAQADQKAQLLQFLHHQSCLGVNREQNETDAVACCLSLAARDLYGITDNFGSTALVLACRYGMEQLSQVILTTGALSEDLAFMNLHMLHASSSCLEA</sequence>
<dbReference type="PROSITE" id="PS00018">
    <property type="entry name" value="EF_HAND_1"/>
    <property type="match status" value="1"/>
</dbReference>
<protein>
    <recommendedName>
        <fullName evidence="3">EF-hand domain-containing protein</fullName>
    </recommendedName>
</protein>
<evidence type="ECO:0000313" key="2">
    <source>
        <dbReference type="Proteomes" id="UP000604046"/>
    </source>
</evidence>
<dbReference type="InterPro" id="IPR018247">
    <property type="entry name" value="EF_Hand_1_Ca_BS"/>
</dbReference>
<dbReference type="AlphaFoldDB" id="A0A812TQN7"/>
<evidence type="ECO:0000313" key="1">
    <source>
        <dbReference type="EMBL" id="CAE7533319.1"/>
    </source>
</evidence>